<gene>
    <name evidence="2" type="ORF">EDS130_LOCUS18518</name>
    <name evidence="1" type="ORF">XAT740_LOCUS4516</name>
</gene>
<accession>A0A813UV57</accession>
<organism evidence="1 3">
    <name type="scientific">Adineta ricciae</name>
    <name type="common">Rotifer</name>
    <dbReference type="NCBI Taxonomy" id="249248"/>
    <lineage>
        <taxon>Eukaryota</taxon>
        <taxon>Metazoa</taxon>
        <taxon>Spiralia</taxon>
        <taxon>Gnathifera</taxon>
        <taxon>Rotifera</taxon>
        <taxon>Eurotatoria</taxon>
        <taxon>Bdelloidea</taxon>
        <taxon>Adinetida</taxon>
        <taxon>Adinetidae</taxon>
        <taxon>Adineta</taxon>
    </lineage>
</organism>
<comment type="caution">
    <text evidence="1">The sequence shown here is derived from an EMBL/GenBank/DDBJ whole genome shotgun (WGS) entry which is preliminary data.</text>
</comment>
<dbReference type="AlphaFoldDB" id="A0A813UV57"/>
<dbReference type="Proteomes" id="UP000663852">
    <property type="component" value="Unassembled WGS sequence"/>
</dbReference>
<protein>
    <submittedName>
        <fullName evidence="1">Uncharacterized protein</fullName>
    </submittedName>
</protein>
<name>A0A813UV57_ADIRI</name>
<evidence type="ECO:0000313" key="3">
    <source>
        <dbReference type="Proteomes" id="UP000663828"/>
    </source>
</evidence>
<proteinExistence type="predicted"/>
<evidence type="ECO:0000313" key="2">
    <source>
        <dbReference type="EMBL" id="CAF1072561.1"/>
    </source>
</evidence>
<dbReference type="Proteomes" id="UP000663828">
    <property type="component" value="Unassembled WGS sequence"/>
</dbReference>
<evidence type="ECO:0000313" key="1">
    <source>
        <dbReference type="EMBL" id="CAF0832129.1"/>
    </source>
</evidence>
<dbReference type="EMBL" id="CAJNOJ010000086">
    <property type="protein sequence ID" value="CAF1072561.1"/>
    <property type="molecule type" value="Genomic_DNA"/>
</dbReference>
<dbReference type="EMBL" id="CAJNOR010000186">
    <property type="protein sequence ID" value="CAF0832129.1"/>
    <property type="molecule type" value="Genomic_DNA"/>
</dbReference>
<sequence>MNLSSAQTLDAVSVLLISLQRICRNLSHLLNSLDADVDSFEHLLTQLTTSMHESPSTSSLEYEQEMEDYYEKLCDEQLEPKVAPRVTTL</sequence>
<reference evidence="1" key="1">
    <citation type="submission" date="2021-02" db="EMBL/GenBank/DDBJ databases">
        <authorList>
            <person name="Nowell W R."/>
        </authorList>
    </citation>
    <scope>NUCLEOTIDE SEQUENCE</scope>
</reference>
<dbReference type="OrthoDB" id="10030111at2759"/>
<keyword evidence="3" id="KW-1185">Reference proteome</keyword>